<protein>
    <submittedName>
        <fullName evidence="3">Unannotated protein</fullName>
    </submittedName>
</protein>
<accession>A0A6J6P319</accession>
<evidence type="ECO:0000259" key="1">
    <source>
        <dbReference type="Pfam" id="PF01408"/>
    </source>
</evidence>
<feature type="domain" description="Gfo/Idh/MocA-like oxidoreductase C-terminal" evidence="2">
    <location>
        <begin position="138"/>
        <end position="324"/>
    </location>
</feature>
<dbReference type="PANTHER" id="PTHR43593:SF1">
    <property type="entry name" value="INOSITOL 2-DEHYDROGENASE"/>
    <property type="match status" value="1"/>
</dbReference>
<evidence type="ECO:0000313" key="3">
    <source>
        <dbReference type="EMBL" id="CAB4691033.1"/>
    </source>
</evidence>
<evidence type="ECO:0000259" key="2">
    <source>
        <dbReference type="Pfam" id="PF02894"/>
    </source>
</evidence>
<dbReference type="Gene3D" id="3.30.360.10">
    <property type="entry name" value="Dihydrodipicolinate Reductase, domain 2"/>
    <property type="match status" value="1"/>
</dbReference>
<dbReference type="SUPFAM" id="SSF55347">
    <property type="entry name" value="Glyceraldehyde-3-phosphate dehydrogenase-like, C-terminal domain"/>
    <property type="match status" value="1"/>
</dbReference>
<feature type="domain" description="Gfo/Idh/MocA-like oxidoreductase N-terminal" evidence="1">
    <location>
        <begin position="4"/>
        <end position="124"/>
    </location>
</feature>
<gene>
    <name evidence="3" type="ORF">UFOPK2598_00042</name>
</gene>
<organism evidence="3">
    <name type="scientific">freshwater metagenome</name>
    <dbReference type="NCBI Taxonomy" id="449393"/>
    <lineage>
        <taxon>unclassified sequences</taxon>
        <taxon>metagenomes</taxon>
        <taxon>ecological metagenomes</taxon>
    </lineage>
</organism>
<dbReference type="InterPro" id="IPR050424">
    <property type="entry name" value="Gfo-Idh-MocA_inositol_DH"/>
</dbReference>
<dbReference type="SUPFAM" id="SSF51735">
    <property type="entry name" value="NAD(P)-binding Rossmann-fold domains"/>
    <property type="match status" value="1"/>
</dbReference>
<dbReference type="InterPro" id="IPR000683">
    <property type="entry name" value="Gfo/Idh/MocA-like_OxRdtase_N"/>
</dbReference>
<dbReference type="AlphaFoldDB" id="A0A6J6P319"/>
<dbReference type="Pfam" id="PF02894">
    <property type="entry name" value="GFO_IDH_MocA_C"/>
    <property type="match status" value="1"/>
</dbReference>
<proteinExistence type="predicted"/>
<sequence length="336" mass="36208">MADLRVCVIGTGAMGTDHIIRINTRMSGAVVTAIVEPDSARATDALKHAPEAKQFANISEAIASGLIDAALIATPGAFHEEVLLPIISAGIPVLCEKPMTPDVASAIRVLEAEVSGGKKIIQVGFMRRFDEGYIELQKEIDGAKLGELLALHCAHRNPSVPEWYGNEMLIADSVSHEIDIVRFLTGSPIVSTEVKQLKRNKLAPERLNEPILVLLETESGVIATVEMNVSVQFGYQVITEAVFQKGVCEIGRSNGMTTWEAGRSSTAEHVTYLTRFARAYDDEIQAWINAAKIGQIGGPSAWDGYMSVAVVDAGLKSLQTGEKIAATYIAKPAFYN</sequence>
<dbReference type="Gene3D" id="3.40.50.720">
    <property type="entry name" value="NAD(P)-binding Rossmann-like Domain"/>
    <property type="match status" value="1"/>
</dbReference>
<dbReference type="InterPro" id="IPR004104">
    <property type="entry name" value="Gfo/Idh/MocA-like_OxRdtase_C"/>
</dbReference>
<dbReference type="GO" id="GO:0000166">
    <property type="term" value="F:nucleotide binding"/>
    <property type="evidence" value="ECO:0007669"/>
    <property type="project" value="InterPro"/>
</dbReference>
<name>A0A6J6P319_9ZZZZ</name>
<dbReference type="InterPro" id="IPR036291">
    <property type="entry name" value="NAD(P)-bd_dom_sf"/>
</dbReference>
<dbReference type="Pfam" id="PF01408">
    <property type="entry name" value="GFO_IDH_MocA"/>
    <property type="match status" value="1"/>
</dbReference>
<dbReference type="PANTHER" id="PTHR43593">
    <property type="match status" value="1"/>
</dbReference>
<reference evidence="3" key="1">
    <citation type="submission" date="2020-05" db="EMBL/GenBank/DDBJ databases">
        <authorList>
            <person name="Chiriac C."/>
            <person name="Salcher M."/>
            <person name="Ghai R."/>
            <person name="Kavagutti S V."/>
        </authorList>
    </citation>
    <scope>NUCLEOTIDE SEQUENCE</scope>
</reference>
<dbReference type="EMBL" id="CAEZXV010000002">
    <property type="protein sequence ID" value="CAB4691033.1"/>
    <property type="molecule type" value="Genomic_DNA"/>
</dbReference>